<name>A0A3E0TQN3_9GAMM</name>
<dbReference type="Gene3D" id="3.40.50.720">
    <property type="entry name" value="NAD(P)-binding Rossmann-like Domain"/>
    <property type="match status" value="1"/>
</dbReference>
<accession>A0A3E0TQN3</accession>
<dbReference type="Proteomes" id="UP000256478">
    <property type="component" value="Unassembled WGS sequence"/>
</dbReference>
<proteinExistence type="predicted"/>
<feature type="domain" description="Enoyl reductase (ER)" evidence="2">
    <location>
        <begin position="20"/>
        <end position="334"/>
    </location>
</feature>
<dbReference type="PANTHER" id="PTHR43205">
    <property type="entry name" value="PROSTAGLANDIN REDUCTASE"/>
    <property type="match status" value="1"/>
</dbReference>
<dbReference type="InterPro" id="IPR013149">
    <property type="entry name" value="ADH-like_C"/>
</dbReference>
<evidence type="ECO:0000256" key="1">
    <source>
        <dbReference type="ARBA" id="ARBA00023002"/>
    </source>
</evidence>
<keyword evidence="1" id="KW-0560">Oxidoreductase</keyword>
<dbReference type="RefSeq" id="WP_116008052.1">
    <property type="nucleotide sequence ID" value="NZ_QUOU01000001.1"/>
</dbReference>
<dbReference type="CDD" id="cd05288">
    <property type="entry name" value="PGDH"/>
    <property type="match status" value="1"/>
</dbReference>
<gene>
    <name evidence="3" type="ORF">DXX93_10460</name>
</gene>
<dbReference type="Pfam" id="PF00107">
    <property type="entry name" value="ADH_zinc_N"/>
    <property type="match status" value="1"/>
</dbReference>
<sequence>MNETAQEYTAIKLIARPTGGPITDELFDIVTLARPALAQGELLVQQTHMSLDPAMFGWMSPDTESYIPPVALGDVMRSSGIGKVIESKHPDFQVGDRVMGLLGWTEMLKTDGQGLNKVQNDLPDEAVLSIFALPGMTATQGLFEVGKPKAGETIVVSGAAGSVGSIVGQLAKADGLNVIGVVGSDEKAEWITNELGFDGAINYKTDDLDAKLAALAPKGVDVYFENTGGPIQHAVFNRMNAHGRIAVCGLIADYAKAVPDLGPNWIQVIKKRLTIQGFTMPDHYGDIPALLAKLTPYVMQGKIKYRAHVLEGLPAAISGLNLFFTGGNQGKLMVKL</sequence>
<dbReference type="Pfam" id="PF16884">
    <property type="entry name" value="ADH_N_2"/>
    <property type="match status" value="1"/>
</dbReference>
<dbReference type="InterPro" id="IPR041694">
    <property type="entry name" value="ADH_N_2"/>
</dbReference>
<evidence type="ECO:0000313" key="4">
    <source>
        <dbReference type="Proteomes" id="UP000256478"/>
    </source>
</evidence>
<dbReference type="SUPFAM" id="SSF50129">
    <property type="entry name" value="GroES-like"/>
    <property type="match status" value="1"/>
</dbReference>
<dbReference type="InterPro" id="IPR011032">
    <property type="entry name" value="GroES-like_sf"/>
</dbReference>
<organism evidence="3 4">
    <name type="scientific">Thalassotalea euphylliae</name>
    <dbReference type="NCBI Taxonomy" id="1655234"/>
    <lineage>
        <taxon>Bacteria</taxon>
        <taxon>Pseudomonadati</taxon>
        <taxon>Pseudomonadota</taxon>
        <taxon>Gammaproteobacteria</taxon>
        <taxon>Alteromonadales</taxon>
        <taxon>Colwelliaceae</taxon>
        <taxon>Thalassotalea</taxon>
    </lineage>
</organism>
<dbReference type="SUPFAM" id="SSF51735">
    <property type="entry name" value="NAD(P)-binding Rossmann-fold domains"/>
    <property type="match status" value="1"/>
</dbReference>
<dbReference type="AlphaFoldDB" id="A0A3E0TQN3"/>
<evidence type="ECO:0000313" key="3">
    <source>
        <dbReference type="EMBL" id="REL26951.1"/>
    </source>
</evidence>
<protein>
    <submittedName>
        <fullName evidence="3">NADP-dependent oxidoreductase</fullName>
    </submittedName>
</protein>
<dbReference type="PANTHER" id="PTHR43205:SF7">
    <property type="entry name" value="PROSTAGLANDIN REDUCTASE 1"/>
    <property type="match status" value="1"/>
</dbReference>
<dbReference type="InterPro" id="IPR036291">
    <property type="entry name" value="NAD(P)-bd_dom_sf"/>
</dbReference>
<dbReference type="InterPro" id="IPR045010">
    <property type="entry name" value="MDR_fam"/>
</dbReference>
<comment type="caution">
    <text evidence="3">The sequence shown here is derived from an EMBL/GenBank/DDBJ whole genome shotgun (WGS) entry which is preliminary data.</text>
</comment>
<dbReference type="OrthoDB" id="9805663at2"/>
<dbReference type="SMART" id="SM00829">
    <property type="entry name" value="PKS_ER"/>
    <property type="match status" value="1"/>
</dbReference>
<reference evidence="3 4" key="1">
    <citation type="submission" date="2018-08" db="EMBL/GenBank/DDBJ databases">
        <title>Thalassotalea euphylliae genome.</title>
        <authorList>
            <person name="Summers S."/>
            <person name="Rice S.A."/>
            <person name="Freckelton M.L."/>
            <person name="Nedved B.T."/>
            <person name="Hadfield M.G."/>
        </authorList>
    </citation>
    <scope>NUCLEOTIDE SEQUENCE [LARGE SCALE GENOMIC DNA]</scope>
    <source>
        <strain evidence="3 4">H1</strain>
    </source>
</reference>
<dbReference type="Gene3D" id="3.90.180.10">
    <property type="entry name" value="Medium-chain alcohol dehydrogenases, catalytic domain"/>
    <property type="match status" value="1"/>
</dbReference>
<dbReference type="GO" id="GO:0016628">
    <property type="term" value="F:oxidoreductase activity, acting on the CH-CH group of donors, NAD or NADP as acceptor"/>
    <property type="evidence" value="ECO:0007669"/>
    <property type="project" value="InterPro"/>
</dbReference>
<dbReference type="EMBL" id="QUOU01000001">
    <property type="protein sequence ID" value="REL26951.1"/>
    <property type="molecule type" value="Genomic_DNA"/>
</dbReference>
<dbReference type="FunFam" id="3.40.50.720:FF:000121">
    <property type="entry name" value="Prostaglandin reductase 2"/>
    <property type="match status" value="1"/>
</dbReference>
<dbReference type="InterPro" id="IPR020843">
    <property type="entry name" value="ER"/>
</dbReference>
<evidence type="ECO:0000259" key="2">
    <source>
        <dbReference type="SMART" id="SM00829"/>
    </source>
</evidence>